<dbReference type="FunFam" id="3.40.50.1000:FF:000052">
    <property type="entry name" value="Alpha,alpha-trehalose-phosphate synthase [UDP-forming] 6"/>
    <property type="match status" value="1"/>
</dbReference>
<evidence type="ECO:0000313" key="4">
    <source>
        <dbReference type="Proteomes" id="UP000607653"/>
    </source>
</evidence>
<name>A0A822Z3J7_NELNU</name>
<proteinExistence type="inferred from homology"/>
<dbReference type="EMBL" id="DUZY01000005">
    <property type="protein sequence ID" value="DAD39230.1"/>
    <property type="molecule type" value="Genomic_DNA"/>
</dbReference>
<dbReference type="AlphaFoldDB" id="A0A822Z3J7"/>
<reference evidence="3 4" key="1">
    <citation type="journal article" date="2020" name="Mol. Biol. Evol.">
        <title>Distinct Expression and Methylation Patterns for Genes with Different Fates following a Single Whole-Genome Duplication in Flowering Plants.</title>
        <authorList>
            <person name="Shi T."/>
            <person name="Rahmani R.S."/>
            <person name="Gugger P.F."/>
            <person name="Wang M."/>
            <person name="Li H."/>
            <person name="Zhang Y."/>
            <person name="Li Z."/>
            <person name="Wang Q."/>
            <person name="Van de Peer Y."/>
            <person name="Marchal K."/>
            <person name="Chen J."/>
        </authorList>
    </citation>
    <scope>NUCLEOTIDE SEQUENCE [LARGE SCALE GENOMIC DNA]</scope>
    <source>
        <tissue evidence="3">Leaf</tissue>
    </source>
</reference>
<dbReference type="Proteomes" id="UP000607653">
    <property type="component" value="Unassembled WGS sequence"/>
</dbReference>
<dbReference type="InterPro" id="IPR023214">
    <property type="entry name" value="HAD_sf"/>
</dbReference>
<gene>
    <name evidence="3" type="ORF">HUJ06_013553</name>
</gene>
<accession>A0A822Z3J7</accession>
<comment type="similarity">
    <text evidence="2">In the C-terminal section; belongs to the trehalose phosphatase family.</text>
</comment>
<comment type="caution">
    <text evidence="3">The sequence shown here is derived from an EMBL/GenBank/DDBJ whole genome shotgun (WGS) entry which is preliminary data.</text>
</comment>
<evidence type="ECO:0000313" key="3">
    <source>
        <dbReference type="EMBL" id="DAD39230.1"/>
    </source>
</evidence>
<evidence type="ECO:0000256" key="2">
    <source>
        <dbReference type="ARBA" id="ARBA00006330"/>
    </source>
</evidence>
<dbReference type="Gene3D" id="3.40.50.1000">
    <property type="entry name" value="HAD superfamily/HAD-like"/>
    <property type="match status" value="1"/>
</dbReference>
<organism evidence="3 4">
    <name type="scientific">Nelumbo nucifera</name>
    <name type="common">Sacred lotus</name>
    <dbReference type="NCBI Taxonomy" id="4432"/>
    <lineage>
        <taxon>Eukaryota</taxon>
        <taxon>Viridiplantae</taxon>
        <taxon>Streptophyta</taxon>
        <taxon>Embryophyta</taxon>
        <taxon>Tracheophyta</taxon>
        <taxon>Spermatophyta</taxon>
        <taxon>Magnoliopsida</taxon>
        <taxon>Proteales</taxon>
        <taxon>Nelumbonaceae</taxon>
        <taxon>Nelumbo</taxon>
    </lineage>
</organism>
<protein>
    <submittedName>
        <fullName evidence="3">Uncharacterized protein</fullName>
    </submittedName>
</protein>
<sequence length="64" mass="7089">MPGLVLCIKDDGSDEYMFEVMANSIACQSFSPNTEFFVCIVGGKPSKTKYCLDDSVEIVRLMQS</sequence>
<keyword evidence="4" id="KW-1185">Reference proteome</keyword>
<comment type="similarity">
    <text evidence="1">In the N-terminal section; belongs to the glycosyltransferase 20 family.</text>
</comment>
<evidence type="ECO:0000256" key="1">
    <source>
        <dbReference type="ARBA" id="ARBA00005409"/>
    </source>
</evidence>